<feature type="domain" description="Aminoglycoside phosphotransferase" evidence="11">
    <location>
        <begin position="181"/>
        <end position="414"/>
    </location>
</feature>
<protein>
    <recommendedName>
        <fullName evidence="3">tRNA threonylcarbamoyladenosine biosynthesis protein TsaE</fullName>
    </recommendedName>
    <alternativeName>
        <fullName evidence="10">t(6)A37 threonylcarbamoyladenosine biosynthesis protein TsaE</fullName>
    </alternativeName>
</protein>
<dbReference type="PANTHER" id="PTHR33540">
    <property type="entry name" value="TRNA THREONYLCARBAMOYLADENOSINE BIOSYNTHESIS PROTEIN TSAE"/>
    <property type="match status" value="1"/>
</dbReference>
<evidence type="ECO:0000256" key="2">
    <source>
        <dbReference type="ARBA" id="ARBA00007599"/>
    </source>
</evidence>
<dbReference type="InterPro" id="IPR011009">
    <property type="entry name" value="Kinase-like_dom_sf"/>
</dbReference>
<dbReference type="Gene3D" id="3.40.50.300">
    <property type="entry name" value="P-loop containing nucleotide triphosphate hydrolases"/>
    <property type="match status" value="1"/>
</dbReference>
<keyword evidence="7" id="KW-0547">Nucleotide-binding</keyword>
<dbReference type="EMBL" id="FRCK01000007">
    <property type="protein sequence ID" value="SHM33638.1"/>
    <property type="molecule type" value="Genomic_DNA"/>
</dbReference>
<keyword evidence="4" id="KW-0963">Cytoplasm</keyword>
<keyword evidence="6" id="KW-0479">Metal-binding</keyword>
<keyword evidence="13" id="KW-1185">Reference proteome</keyword>
<keyword evidence="5" id="KW-0819">tRNA processing</keyword>
<evidence type="ECO:0000313" key="12">
    <source>
        <dbReference type="EMBL" id="SHM33638.1"/>
    </source>
</evidence>
<dbReference type="GO" id="GO:0005737">
    <property type="term" value="C:cytoplasm"/>
    <property type="evidence" value="ECO:0007669"/>
    <property type="project" value="UniProtKB-SubCell"/>
</dbReference>
<evidence type="ECO:0000256" key="9">
    <source>
        <dbReference type="ARBA" id="ARBA00022842"/>
    </source>
</evidence>
<sequence length="493" mass="52852">MDRAPLVTACMSDILSVIDSADEALTAGLARALAAVLAPGDTLLLDGPVGAGKTHFARALIRARQGDAPEDVPSPTFTLVQSYLDARGVEIWHADLYRLTDPSELVELGLEDAMDHAITLIEWPDRMTPPPPGALTVTLAATADDRRRITLSGDPARWAHVPRMVQIAQFLHGAGWAGARVEPLAGDASSRRYFRLIGDSGTAVLMDDPTSSGQPGSDMARYLAMTRWLRARGFHAPEILALSEPEGLLLAEDLGDDLIARVLDRDPQAAAPIYDRIADLVAELHRHPPPGFVPPLDGPALAQQSELFAAWYPAAAGRPGAGAGVAATIAALHAQLCADASPALSLRDFHAENLVWRGEAPIGLLDFQDAVAVHPAYELASVLQDARRDVAPEIEERALSRYIAATGQDEARFRAAYALLGAARNLRIIGIFTRLCLRDGKTRYLDFMPRVWDAIARDIAHPALAPLSAALRDVPPPSPDIIAALRARAGDVR</sequence>
<dbReference type="GO" id="GO:0046872">
    <property type="term" value="F:metal ion binding"/>
    <property type="evidence" value="ECO:0007669"/>
    <property type="project" value="UniProtKB-KW"/>
</dbReference>
<evidence type="ECO:0000256" key="3">
    <source>
        <dbReference type="ARBA" id="ARBA00019010"/>
    </source>
</evidence>
<evidence type="ECO:0000256" key="5">
    <source>
        <dbReference type="ARBA" id="ARBA00022694"/>
    </source>
</evidence>
<keyword evidence="8" id="KW-0067">ATP-binding</keyword>
<name>A0A1M7HZ14_9RHOB</name>
<dbReference type="Gene3D" id="3.90.1200.10">
    <property type="match status" value="1"/>
</dbReference>
<dbReference type="SUPFAM" id="SSF52540">
    <property type="entry name" value="P-loop containing nucleoside triphosphate hydrolases"/>
    <property type="match status" value="1"/>
</dbReference>
<dbReference type="Pfam" id="PF01636">
    <property type="entry name" value="APH"/>
    <property type="match status" value="1"/>
</dbReference>
<evidence type="ECO:0000256" key="8">
    <source>
        <dbReference type="ARBA" id="ARBA00022840"/>
    </source>
</evidence>
<dbReference type="Gene3D" id="3.30.200.20">
    <property type="entry name" value="Phosphorylase Kinase, domain 1"/>
    <property type="match status" value="1"/>
</dbReference>
<comment type="subcellular location">
    <subcellularLocation>
        <location evidence="1">Cytoplasm</location>
    </subcellularLocation>
</comment>
<gene>
    <name evidence="12" type="ORF">SAMN05444389_10797</name>
</gene>
<proteinExistence type="inferred from homology"/>
<dbReference type="InterPro" id="IPR027417">
    <property type="entry name" value="P-loop_NTPase"/>
</dbReference>
<evidence type="ECO:0000313" key="13">
    <source>
        <dbReference type="Proteomes" id="UP000184444"/>
    </source>
</evidence>
<evidence type="ECO:0000259" key="11">
    <source>
        <dbReference type="Pfam" id="PF01636"/>
    </source>
</evidence>
<reference evidence="13" key="1">
    <citation type="submission" date="2016-11" db="EMBL/GenBank/DDBJ databases">
        <authorList>
            <person name="Varghese N."/>
            <person name="Submissions S."/>
        </authorList>
    </citation>
    <scope>NUCLEOTIDE SEQUENCE [LARGE SCALE GENOMIC DNA]</scope>
    <source>
        <strain evidence="13">DSM 6637</strain>
    </source>
</reference>
<dbReference type="PANTHER" id="PTHR33540:SF2">
    <property type="entry name" value="TRNA THREONYLCARBAMOYLADENOSINE BIOSYNTHESIS PROTEIN TSAE"/>
    <property type="match status" value="1"/>
</dbReference>
<accession>A0A1M7HZ14</accession>
<keyword evidence="9" id="KW-0460">Magnesium</keyword>
<organism evidence="12 13">
    <name type="scientific">Paracoccus solventivorans</name>
    <dbReference type="NCBI Taxonomy" id="53463"/>
    <lineage>
        <taxon>Bacteria</taxon>
        <taxon>Pseudomonadati</taxon>
        <taxon>Pseudomonadota</taxon>
        <taxon>Alphaproteobacteria</taxon>
        <taxon>Rhodobacterales</taxon>
        <taxon>Paracoccaceae</taxon>
        <taxon>Paracoccus</taxon>
    </lineage>
</organism>
<dbReference type="AlphaFoldDB" id="A0A1M7HZ14"/>
<dbReference type="Pfam" id="PF02367">
    <property type="entry name" value="TsaE"/>
    <property type="match status" value="1"/>
</dbReference>
<evidence type="ECO:0000256" key="1">
    <source>
        <dbReference type="ARBA" id="ARBA00004496"/>
    </source>
</evidence>
<dbReference type="SUPFAM" id="SSF56112">
    <property type="entry name" value="Protein kinase-like (PK-like)"/>
    <property type="match status" value="1"/>
</dbReference>
<dbReference type="GO" id="GO:0002949">
    <property type="term" value="P:tRNA threonylcarbamoyladenosine modification"/>
    <property type="evidence" value="ECO:0007669"/>
    <property type="project" value="InterPro"/>
</dbReference>
<dbReference type="GO" id="GO:0005524">
    <property type="term" value="F:ATP binding"/>
    <property type="evidence" value="ECO:0007669"/>
    <property type="project" value="UniProtKB-KW"/>
</dbReference>
<evidence type="ECO:0000256" key="7">
    <source>
        <dbReference type="ARBA" id="ARBA00022741"/>
    </source>
</evidence>
<evidence type="ECO:0000256" key="4">
    <source>
        <dbReference type="ARBA" id="ARBA00022490"/>
    </source>
</evidence>
<dbReference type="InterPro" id="IPR003442">
    <property type="entry name" value="T6A_TsaE"/>
</dbReference>
<dbReference type="NCBIfam" id="TIGR00150">
    <property type="entry name" value="T6A_YjeE"/>
    <property type="match status" value="1"/>
</dbReference>
<evidence type="ECO:0000256" key="6">
    <source>
        <dbReference type="ARBA" id="ARBA00022723"/>
    </source>
</evidence>
<evidence type="ECO:0000256" key="10">
    <source>
        <dbReference type="ARBA" id="ARBA00032441"/>
    </source>
</evidence>
<comment type="similarity">
    <text evidence="2">Belongs to the TsaE family.</text>
</comment>
<dbReference type="STRING" id="53463.SAMN05444389_10797"/>
<dbReference type="InterPro" id="IPR002575">
    <property type="entry name" value="Aminoglycoside_PTrfase"/>
</dbReference>
<dbReference type="Proteomes" id="UP000184444">
    <property type="component" value="Unassembled WGS sequence"/>
</dbReference>